<protein>
    <submittedName>
        <fullName evidence="1">DNA-directed RNA polymerase, sigma factor 30</fullName>
    </submittedName>
</protein>
<dbReference type="NCBIfam" id="TIGR02937">
    <property type="entry name" value="sigma70-ECF"/>
    <property type="match status" value="1"/>
</dbReference>
<keyword evidence="1" id="KW-0804">Transcription</keyword>
<dbReference type="RefSeq" id="WP_087056885.1">
    <property type="nucleotide sequence ID" value="NZ_FUKW01000006.1"/>
</dbReference>
<sequence length="207" mass="24556">MDKNFGEGANFRNRKMEEHINETLIFMVQYIDDNQFDKLFERCKPLLKKAVRKKRYIKGYDQDDLWQEACECFVEVTKKYDRTRGMCFSQYVSLSLDNHFNRLRRWNNALKRKSNLEALSLDGLVDQAGQHIMGSSKELTPPEAVIVKESMSEYSEVLSKFEQIVSMLYMEGYSYDEISTELNCSREKVMNAKHRCSQKYKNLFMNR</sequence>
<dbReference type="SUPFAM" id="SSF88659">
    <property type="entry name" value="Sigma3 and sigma4 domains of RNA polymerase sigma factors"/>
    <property type="match status" value="1"/>
</dbReference>
<gene>
    <name evidence="1" type="ORF">FM115_00325</name>
</gene>
<dbReference type="SUPFAM" id="SSF88946">
    <property type="entry name" value="Sigma2 domain of RNA polymerase sigma factors"/>
    <property type="match status" value="1"/>
</dbReference>
<accession>A0A1R4IBB7</accession>
<dbReference type="InterPro" id="IPR013324">
    <property type="entry name" value="RNA_pol_sigma_r3/r4-like"/>
</dbReference>
<dbReference type="InterPro" id="IPR013325">
    <property type="entry name" value="RNA_pol_sigma_r2"/>
</dbReference>
<evidence type="ECO:0000313" key="1">
    <source>
        <dbReference type="EMBL" id="SJN17117.1"/>
    </source>
</evidence>
<organism evidence="1 2">
    <name type="scientific">Marinilactibacillus psychrotolerans 42ea</name>
    <dbReference type="NCBI Taxonomy" id="1255609"/>
    <lineage>
        <taxon>Bacteria</taxon>
        <taxon>Bacillati</taxon>
        <taxon>Bacillota</taxon>
        <taxon>Bacilli</taxon>
        <taxon>Lactobacillales</taxon>
        <taxon>Carnobacteriaceae</taxon>
        <taxon>Marinilactibacillus</taxon>
    </lineage>
</organism>
<dbReference type="GO" id="GO:0006352">
    <property type="term" value="P:DNA-templated transcription initiation"/>
    <property type="evidence" value="ECO:0007669"/>
    <property type="project" value="InterPro"/>
</dbReference>
<dbReference type="Proteomes" id="UP000195611">
    <property type="component" value="Unassembled WGS sequence"/>
</dbReference>
<proteinExistence type="predicted"/>
<reference evidence="1 2" key="1">
    <citation type="submission" date="2017-02" db="EMBL/GenBank/DDBJ databases">
        <authorList>
            <person name="Peterson S.W."/>
        </authorList>
    </citation>
    <scope>NUCLEOTIDE SEQUENCE [LARGE SCALE GENOMIC DNA]</scope>
    <source>
        <strain evidence="1 2">42ea</strain>
    </source>
</reference>
<dbReference type="InterPro" id="IPR014284">
    <property type="entry name" value="RNA_pol_sigma-70_dom"/>
</dbReference>
<dbReference type="Gene3D" id="1.10.1740.10">
    <property type="match status" value="1"/>
</dbReference>
<dbReference type="EMBL" id="FUKW01000006">
    <property type="protein sequence ID" value="SJN17117.1"/>
    <property type="molecule type" value="Genomic_DNA"/>
</dbReference>
<dbReference type="GO" id="GO:0003700">
    <property type="term" value="F:DNA-binding transcription factor activity"/>
    <property type="evidence" value="ECO:0007669"/>
    <property type="project" value="InterPro"/>
</dbReference>
<keyword evidence="1" id="KW-0240">DNA-directed RNA polymerase</keyword>
<dbReference type="Gene3D" id="1.10.10.10">
    <property type="entry name" value="Winged helix-like DNA-binding domain superfamily/Winged helix DNA-binding domain"/>
    <property type="match status" value="1"/>
</dbReference>
<evidence type="ECO:0000313" key="2">
    <source>
        <dbReference type="Proteomes" id="UP000195611"/>
    </source>
</evidence>
<dbReference type="InterPro" id="IPR036388">
    <property type="entry name" value="WH-like_DNA-bd_sf"/>
</dbReference>
<dbReference type="GO" id="GO:0000428">
    <property type="term" value="C:DNA-directed RNA polymerase complex"/>
    <property type="evidence" value="ECO:0007669"/>
    <property type="project" value="UniProtKB-KW"/>
</dbReference>
<dbReference type="AlphaFoldDB" id="A0A1R4IBB7"/>
<name>A0A1R4IBB7_9LACT</name>